<dbReference type="InterPro" id="IPR022907">
    <property type="entry name" value="VapC_family"/>
</dbReference>
<dbReference type="OrthoDB" id="9796690at2"/>
<comment type="caution">
    <text evidence="10">The sequence shown here is derived from an EMBL/GenBank/DDBJ whole genome shotgun (WGS) entry which is preliminary data.</text>
</comment>
<evidence type="ECO:0000256" key="7">
    <source>
        <dbReference type="ARBA" id="ARBA00038093"/>
    </source>
</evidence>
<dbReference type="GO" id="GO:0016787">
    <property type="term" value="F:hydrolase activity"/>
    <property type="evidence" value="ECO:0007669"/>
    <property type="project" value="UniProtKB-KW"/>
</dbReference>
<keyword evidence="3 8" id="KW-0540">Nuclease</keyword>
<evidence type="ECO:0000313" key="10">
    <source>
        <dbReference type="EMBL" id="OZI29003.1"/>
    </source>
</evidence>
<reference evidence="10 13" key="2">
    <citation type="submission" date="2017-05" db="EMBL/GenBank/DDBJ databases">
        <title>Complete and WGS of Bordetella genogroups.</title>
        <authorList>
            <person name="Spilker T."/>
            <person name="LiPuma J."/>
        </authorList>
    </citation>
    <scope>NUCLEOTIDE SEQUENCE [LARGE SCALE GENOMIC DNA]</scope>
    <source>
        <strain evidence="10 13">AU17610</strain>
    </source>
</reference>
<gene>
    <name evidence="8" type="primary">vapC</name>
    <name evidence="11" type="ORF">CAL27_01115</name>
    <name evidence="10" type="ORF">CEG14_24070</name>
</gene>
<dbReference type="PANTHER" id="PTHR33653:SF1">
    <property type="entry name" value="RIBONUCLEASE VAPC2"/>
    <property type="match status" value="1"/>
</dbReference>
<reference evidence="11 12" key="1">
    <citation type="submission" date="2017-05" db="EMBL/GenBank/DDBJ databases">
        <title>Complete and WGS of Bordetella genogroups.</title>
        <authorList>
            <person name="Spilker T."/>
            <person name="Lipuma J."/>
        </authorList>
    </citation>
    <scope>NUCLEOTIDE SEQUENCE [LARGE SCALE GENOMIC DNA]</scope>
    <source>
        <strain evidence="11 12">AU9795</strain>
    </source>
</reference>
<dbReference type="GO" id="GO:0000287">
    <property type="term" value="F:magnesium ion binding"/>
    <property type="evidence" value="ECO:0007669"/>
    <property type="project" value="UniProtKB-UniRule"/>
</dbReference>
<dbReference type="RefSeq" id="WP_094828929.1">
    <property type="nucleotide sequence ID" value="NZ_NEVL01000006.1"/>
</dbReference>
<keyword evidence="2 8" id="KW-1277">Toxin-antitoxin system</keyword>
<dbReference type="CDD" id="cd09881">
    <property type="entry name" value="PIN_VapC4-5_FitB-like"/>
    <property type="match status" value="1"/>
</dbReference>
<evidence type="ECO:0000313" key="13">
    <source>
        <dbReference type="Proteomes" id="UP000217005"/>
    </source>
</evidence>
<evidence type="ECO:0000256" key="3">
    <source>
        <dbReference type="ARBA" id="ARBA00022722"/>
    </source>
</evidence>
<evidence type="ECO:0000313" key="11">
    <source>
        <dbReference type="EMBL" id="OZI68103.1"/>
    </source>
</evidence>
<evidence type="ECO:0000256" key="4">
    <source>
        <dbReference type="ARBA" id="ARBA00022723"/>
    </source>
</evidence>
<keyword evidence="4 8" id="KW-0479">Metal-binding</keyword>
<evidence type="ECO:0000256" key="6">
    <source>
        <dbReference type="ARBA" id="ARBA00022842"/>
    </source>
</evidence>
<proteinExistence type="inferred from homology"/>
<dbReference type="AlphaFoldDB" id="A0A261RXL8"/>
<dbReference type="NCBIfam" id="NF010285">
    <property type="entry name" value="PRK13725.1"/>
    <property type="match status" value="1"/>
</dbReference>
<dbReference type="EC" id="3.1.-.-" evidence="8"/>
<dbReference type="SUPFAM" id="SSF88723">
    <property type="entry name" value="PIN domain-like"/>
    <property type="match status" value="1"/>
</dbReference>
<dbReference type="Gene3D" id="3.40.50.1010">
    <property type="entry name" value="5'-nuclease"/>
    <property type="match status" value="1"/>
</dbReference>
<evidence type="ECO:0000256" key="5">
    <source>
        <dbReference type="ARBA" id="ARBA00022801"/>
    </source>
</evidence>
<comment type="cofactor">
    <cofactor evidence="1 8">
        <name>Mg(2+)</name>
        <dbReference type="ChEBI" id="CHEBI:18420"/>
    </cofactor>
</comment>
<keyword evidence="5 8" id="KW-0378">Hydrolase</keyword>
<feature type="binding site" evidence="8">
    <location>
        <position position="94"/>
    </location>
    <ligand>
        <name>Mg(2+)</name>
        <dbReference type="ChEBI" id="CHEBI:18420"/>
    </ligand>
</feature>
<evidence type="ECO:0000256" key="1">
    <source>
        <dbReference type="ARBA" id="ARBA00001946"/>
    </source>
</evidence>
<keyword evidence="12" id="KW-1185">Reference proteome</keyword>
<name>A0A261RXL8_9BORD</name>
<protein>
    <recommendedName>
        <fullName evidence="8">Ribonuclease VapC</fullName>
        <shortName evidence="8">RNase VapC</shortName>
        <ecNumber evidence="8">3.1.-.-</ecNumber>
    </recommendedName>
    <alternativeName>
        <fullName evidence="8">Toxin VapC</fullName>
    </alternativeName>
</protein>
<dbReference type="PANTHER" id="PTHR33653">
    <property type="entry name" value="RIBONUCLEASE VAPC2"/>
    <property type="match status" value="1"/>
</dbReference>
<comment type="similarity">
    <text evidence="7 8">Belongs to the PINc/VapC protein family.</text>
</comment>
<organism evidence="10 13">
    <name type="scientific">Bordetella genomosp. 1</name>
    <dbReference type="NCBI Taxonomy" id="1395607"/>
    <lineage>
        <taxon>Bacteria</taxon>
        <taxon>Pseudomonadati</taxon>
        <taxon>Pseudomonadota</taxon>
        <taxon>Betaproteobacteria</taxon>
        <taxon>Burkholderiales</taxon>
        <taxon>Alcaligenaceae</taxon>
        <taxon>Bordetella</taxon>
    </lineage>
</organism>
<keyword evidence="8" id="KW-0800">Toxin</keyword>
<dbReference type="InterPro" id="IPR002716">
    <property type="entry name" value="PIN_dom"/>
</dbReference>
<evidence type="ECO:0000259" key="9">
    <source>
        <dbReference type="Pfam" id="PF01850"/>
    </source>
</evidence>
<feature type="domain" description="PIN" evidence="9">
    <location>
        <begin position="1"/>
        <end position="121"/>
    </location>
</feature>
<evidence type="ECO:0000313" key="12">
    <source>
        <dbReference type="Proteomes" id="UP000216354"/>
    </source>
</evidence>
<dbReference type="GO" id="GO:0004540">
    <property type="term" value="F:RNA nuclease activity"/>
    <property type="evidence" value="ECO:0007669"/>
    <property type="project" value="InterPro"/>
</dbReference>
<dbReference type="InterPro" id="IPR050556">
    <property type="entry name" value="Type_II_TA_system_RNase"/>
</dbReference>
<comment type="function">
    <text evidence="8">Toxic component of a toxin-antitoxin (TA) system. An RNase.</text>
</comment>
<dbReference type="EMBL" id="NEVL01000006">
    <property type="protein sequence ID" value="OZI29003.1"/>
    <property type="molecule type" value="Genomic_DNA"/>
</dbReference>
<dbReference type="GO" id="GO:0090729">
    <property type="term" value="F:toxin activity"/>
    <property type="evidence" value="ECO:0007669"/>
    <property type="project" value="UniProtKB-KW"/>
</dbReference>
<dbReference type="HAMAP" id="MF_00265">
    <property type="entry name" value="VapC_Nob1"/>
    <property type="match status" value="1"/>
</dbReference>
<evidence type="ECO:0000256" key="8">
    <source>
        <dbReference type="HAMAP-Rule" id="MF_00265"/>
    </source>
</evidence>
<dbReference type="Proteomes" id="UP000216354">
    <property type="component" value="Unassembled WGS sequence"/>
</dbReference>
<keyword evidence="6 8" id="KW-0460">Magnesium</keyword>
<evidence type="ECO:0000256" key="2">
    <source>
        <dbReference type="ARBA" id="ARBA00022649"/>
    </source>
</evidence>
<dbReference type="EMBL" id="NEVR01000001">
    <property type="protein sequence ID" value="OZI68103.1"/>
    <property type="molecule type" value="Genomic_DNA"/>
</dbReference>
<dbReference type="Pfam" id="PF01850">
    <property type="entry name" value="PIN"/>
    <property type="match status" value="1"/>
</dbReference>
<dbReference type="Proteomes" id="UP000217005">
    <property type="component" value="Unassembled WGS sequence"/>
</dbReference>
<sequence length="132" mass="14646">MLDTNICIHAINRTREGVRRAYERHSSVLCVSTVTFMELAYGVQKSNAPLRSRLAMEGFLARVDILDYDQPAAVRTGQLRGHLARAGTPIGFYDAMIAGHALACGLILVTNNTREFARVPELRLEDWTRGTG</sequence>
<accession>A0A261RXL8</accession>
<dbReference type="InterPro" id="IPR029060">
    <property type="entry name" value="PIN-like_dom_sf"/>
</dbReference>
<feature type="binding site" evidence="8">
    <location>
        <position position="3"/>
    </location>
    <ligand>
        <name>Mg(2+)</name>
        <dbReference type="ChEBI" id="CHEBI:18420"/>
    </ligand>
</feature>